<reference evidence="2 3" key="1">
    <citation type="journal article" date="2018" name="Evol. Lett.">
        <title>Horizontal gene cluster transfer increased hallucinogenic mushroom diversity.</title>
        <authorList>
            <person name="Reynolds H.T."/>
            <person name="Vijayakumar V."/>
            <person name="Gluck-Thaler E."/>
            <person name="Korotkin H.B."/>
            <person name="Matheny P.B."/>
            <person name="Slot J.C."/>
        </authorList>
    </citation>
    <scope>NUCLEOTIDE SEQUENCE [LARGE SCALE GENOMIC DNA]</scope>
    <source>
        <strain evidence="2 3">2629</strain>
    </source>
</reference>
<evidence type="ECO:0000313" key="3">
    <source>
        <dbReference type="Proteomes" id="UP000284842"/>
    </source>
</evidence>
<comment type="caution">
    <text evidence="2">The sequence shown here is derived from an EMBL/GenBank/DDBJ whole genome shotgun (WGS) entry which is preliminary data.</text>
</comment>
<dbReference type="InParanoid" id="A0A409W5S2"/>
<evidence type="ECO:0000313" key="2">
    <source>
        <dbReference type="EMBL" id="PPQ73854.1"/>
    </source>
</evidence>
<proteinExistence type="predicted"/>
<feature type="domain" description="Plasmid pRiA4b Orf3-like" evidence="1">
    <location>
        <begin position="162"/>
        <end position="344"/>
    </location>
</feature>
<dbReference type="InterPro" id="IPR024047">
    <property type="entry name" value="MM3350-like_sf"/>
</dbReference>
<dbReference type="Gene3D" id="3.10.290.30">
    <property type="entry name" value="MM3350-like"/>
    <property type="match status" value="1"/>
</dbReference>
<protein>
    <recommendedName>
        <fullName evidence="1">Plasmid pRiA4b Orf3-like domain-containing protein</fullName>
    </recommendedName>
</protein>
<sequence length="520" mass="57487">MLLSPPNTDAAAMYRQYGMTPKVTAADRGVRPKFVKFAPGDKGEHLPDAFFEDPRTFQPKPGMLGQIHCWGIFPYDIPEKLPSGRPIPEDAKNWPDFDGLMSMLRQMNHQMRYTRIPSPEKQFMSVLLDRKKKQLKNLDLKGLEKCDVICKITLSGVPDSKGEPRIWRRFKVSAGISIQALQDKVIAPLMGWVRNLHCYTFTDFRDGSLFGPEYSTSVDSVHIANVGHDYLPDHKYKFAHLFGKEGDEVGYLYDFGDRWHHCITIEKIIPAGESTGAIEVIDGKGMCPGENMDGSIKYGEFLFDYEQATPSQKAKMKREVLEQPNYKKFGKPPALFDPFKFDIDEAKARVQDALNTSSSVPSGAKEYLTPMGAIQPEMFGGPEGLTFPVMMKNDDGSRGFWQEFEKTTKDSRKVAKPVIMQFKIATAFTVAAVLSATPVMAATAQWFAGADCTGTLLATSNNAQGAGCIFLTGGVTAKSIRFTNANLIRFFISGGQHDNCSNGPHVVLSTGSGCETAPPG</sequence>
<name>A0A409W5S2_9AGAR</name>
<dbReference type="InterPro" id="IPR012912">
    <property type="entry name" value="Plasmid_pRiA4b_Orf3-like"/>
</dbReference>
<dbReference type="EMBL" id="NHTK01005792">
    <property type="protein sequence ID" value="PPQ73854.1"/>
    <property type="molecule type" value="Genomic_DNA"/>
</dbReference>
<gene>
    <name evidence="2" type="ORF">CVT24_012244</name>
</gene>
<dbReference type="PANTHER" id="PTHR41878:SF1">
    <property type="entry name" value="TNPR PROTEIN"/>
    <property type="match status" value="1"/>
</dbReference>
<accession>A0A409W5S2</accession>
<dbReference type="AlphaFoldDB" id="A0A409W5S2"/>
<dbReference type="PANTHER" id="PTHR41878">
    <property type="entry name" value="LEXA REPRESSOR-RELATED"/>
    <property type="match status" value="1"/>
</dbReference>
<dbReference type="SUPFAM" id="SSF159941">
    <property type="entry name" value="MM3350-like"/>
    <property type="match status" value="1"/>
</dbReference>
<dbReference type="Proteomes" id="UP000284842">
    <property type="component" value="Unassembled WGS sequence"/>
</dbReference>
<evidence type="ECO:0000259" key="1">
    <source>
        <dbReference type="Pfam" id="PF07929"/>
    </source>
</evidence>
<dbReference type="OrthoDB" id="432970at2759"/>
<dbReference type="Pfam" id="PF07929">
    <property type="entry name" value="PRiA4_ORF3"/>
    <property type="match status" value="1"/>
</dbReference>
<organism evidence="2 3">
    <name type="scientific">Panaeolus cyanescens</name>
    <dbReference type="NCBI Taxonomy" id="181874"/>
    <lineage>
        <taxon>Eukaryota</taxon>
        <taxon>Fungi</taxon>
        <taxon>Dikarya</taxon>
        <taxon>Basidiomycota</taxon>
        <taxon>Agaricomycotina</taxon>
        <taxon>Agaricomycetes</taxon>
        <taxon>Agaricomycetidae</taxon>
        <taxon>Agaricales</taxon>
        <taxon>Agaricineae</taxon>
        <taxon>Galeropsidaceae</taxon>
        <taxon>Panaeolus</taxon>
    </lineage>
</organism>
<keyword evidence="3" id="KW-1185">Reference proteome</keyword>